<protein>
    <submittedName>
        <fullName evidence="3">Conserved uncharacterized protein</fullName>
    </submittedName>
</protein>
<feature type="domain" description="Uncharacterized protein TP-0789" evidence="2">
    <location>
        <begin position="75"/>
        <end position="258"/>
    </location>
</feature>
<keyword evidence="1" id="KW-0732">Signal</keyword>
<dbReference type="STRING" id="651182.TOL2_C33150"/>
<dbReference type="HOGENOM" id="CLU_074356_1_0_7"/>
<dbReference type="Gene3D" id="2.50.20.10">
    <property type="entry name" value="Lipoprotein localisation LolA/LolB/LppX"/>
    <property type="match status" value="1"/>
</dbReference>
<dbReference type="InterPro" id="IPR033399">
    <property type="entry name" value="TP_0789-like"/>
</dbReference>
<dbReference type="Proteomes" id="UP000007347">
    <property type="component" value="Chromosome"/>
</dbReference>
<dbReference type="OrthoDB" id="9803781at2"/>
<sequence>MVGKIFFIAILCLFLIPGFFCVNALALTGRDVMVMVDEREDGDDSKTIVEMTLVNHRGKKRVRQMVSYRKDYGKDSKKLMCFKKPADVKDTSFLSWEWDTPGRDDDKWLYMPALRKVRRICGESTNDYFMGSDFTYDDMGKRNVDEDTHFLTGEESINGSSCWKIESVPLEKDTYYDRKILWVNKDAKAVVKAEYYDSQGLIKTFAVKDLKLHNAIWTIFEMEMQNTRENHTTIMKMSNVKYNIGVADSFFQTATISRGIVR</sequence>
<dbReference type="EMBL" id="FO203503">
    <property type="protein sequence ID" value="CCK81472.1"/>
    <property type="molecule type" value="Genomic_DNA"/>
</dbReference>
<dbReference type="Pfam" id="PF17131">
    <property type="entry name" value="LolA_like"/>
    <property type="match status" value="1"/>
</dbReference>
<dbReference type="KEGG" id="dto:TOL2_C33150"/>
<dbReference type="RefSeq" id="WP_014958661.1">
    <property type="nucleotide sequence ID" value="NC_018645.1"/>
</dbReference>
<evidence type="ECO:0000256" key="1">
    <source>
        <dbReference type="ARBA" id="ARBA00022729"/>
    </source>
</evidence>
<accession>K0NRC1</accession>
<dbReference type="SUPFAM" id="SSF89392">
    <property type="entry name" value="Prokaryotic lipoproteins and lipoprotein localization factors"/>
    <property type="match status" value="1"/>
</dbReference>
<proteinExistence type="predicted"/>
<organism evidence="3 4">
    <name type="scientific">Desulfobacula toluolica (strain DSM 7467 / Tol2)</name>
    <dbReference type="NCBI Taxonomy" id="651182"/>
    <lineage>
        <taxon>Bacteria</taxon>
        <taxon>Pseudomonadati</taxon>
        <taxon>Thermodesulfobacteriota</taxon>
        <taxon>Desulfobacteria</taxon>
        <taxon>Desulfobacterales</taxon>
        <taxon>Desulfobacteraceae</taxon>
        <taxon>Desulfobacula</taxon>
    </lineage>
</organism>
<dbReference type="InterPro" id="IPR029046">
    <property type="entry name" value="LolA/LolB/LppX"/>
</dbReference>
<name>K0NRC1_DESTT</name>
<evidence type="ECO:0000313" key="4">
    <source>
        <dbReference type="Proteomes" id="UP000007347"/>
    </source>
</evidence>
<keyword evidence="4" id="KW-1185">Reference proteome</keyword>
<dbReference type="AlphaFoldDB" id="K0NRC1"/>
<reference evidence="3 4" key="1">
    <citation type="journal article" date="2013" name="Environ. Microbiol.">
        <title>Complete genome, catabolic sub-proteomes and key-metabolites of Desulfobacula toluolica Tol2, a marine, aromatic compound-degrading, sulfate-reducing bacterium.</title>
        <authorList>
            <person name="Wohlbrand L."/>
            <person name="Jacob J.H."/>
            <person name="Kube M."/>
            <person name="Mussmann M."/>
            <person name="Jarling R."/>
            <person name="Beck A."/>
            <person name="Amann R."/>
            <person name="Wilkes H."/>
            <person name="Reinhardt R."/>
            <person name="Rabus R."/>
        </authorList>
    </citation>
    <scope>NUCLEOTIDE SEQUENCE [LARGE SCALE GENOMIC DNA]</scope>
    <source>
        <strain evidence="4">DSM 7467 / Tol2</strain>
    </source>
</reference>
<evidence type="ECO:0000313" key="3">
    <source>
        <dbReference type="EMBL" id="CCK81472.1"/>
    </source>
</evidence>
<gene>
    <name evidence="3" type="ordered locus">TOL2_C33150</name>
</gene>
<dbReference type="CDD" id="cd16329">
    <property type="entry name" value="LolA_like"/>
    <property type="match status" value="1"/>
</dbReference>
<evidence type="ECO:0000259" key="2">
    <source>
        <dbReference type="Pfam" id="PF17131"/>
    </source>
</evidence>